<dbReference type="Gene3D" id="2.60.40.10">
    <property type="entry name" value="Immunoglobulins"/>
    <property type="match status" value="1"/>
</dbReference>
<gene>
    <name evidence="2" type="ORF">A3860_31070</name>
</gene>
<evidence type="ECO:0000256" key="1">
    <source>
        <dbReference type="SAM" id="SignalP"/>
    </source>
</evidence>
<dbReference type="EMBL" id="LVYD01000056">
    <property type="protein sequence ID" value="OQP61708.1"/>
    <property type="molecule type" value="Genomic_DNA"/>
</dbReference>
<proteinExistence type="predicted"/>
<comment type="caution">
    <text evidence="2">The sequence shown here is derived from an EMBL/GenBank/DDBJ whole genome shotgun (WGS) entry which is preliminary data.</text>
</comment>
<dbReference type="AlphaFoldDB" id="A0A1V9FTR8"/>
<reference evidence="2 3" key="1">
    <citation type="submission" date="2016-03" db="EMBL/GenBank/DDBJ databases">
        <title>Niastella vici sp. nov., isolated from farmland soil.</title>
        <authorList>
            <person name="Chen L."/>
            <person name="Wang D."/>
            <person name="Yang S."/>
            <person name="Wang G."/>
        </authorList>
    </citation>
    <scope>NUCLEOTIDE SEQUENCE [LARGE SCALE GENOMIC DNA]</scope>
    <source>
        <strain evidence="2 3">DJ57</strain>
    </source>
</reference>
<dbReference type="NCBIfam" id="TIGR04131">
    <property type="entry name" value="Bac_Flav_CTERM"/>
    <property type="match status" value="1"/>
</dbReference>
<dbReference type="Gene3D" id="2.60.120.260">
    <property type="entry name" value="Galactose-binding domain-like"/>
    <property type="match status" value="1"/>
</dbReference>
<dbReference type="Proteomes" id="UP000192796">
    <property type="component" value="Unassembled WGS sequence"/>
</dbReference>
<name>A0A1V9FTR8_9BACT</name>
<dbReference type="InterPro" id="IPR026341">
    <property type="entry name" value="T9SS_type_B"/>
</dbReference>
<feature type="signal peptide" evidence="1">
    <location>
        <begin position="1"/>
        <end position="23"/>
    </location>
</feature>
<feature type="chain" id="PRO_5012506398" description="Ig-like domain-containing protein" evidence="1">
    <location>
        <begin position="24"/>
        <end position="642"/>
    </location>
</feature>
<keyword evidence="1" id="KW-0732">Signal</keyword>
<dbReference type="STRING" id="1703345.A3860_31070"/>
<evidence type="ECO:0000313" key="2">
    <source>
        <dbReference type="EMBL" id="OQP61708.1"/>
    </source>
</evidence>
<accession>A0A1V9FTR8</accession>
<sequence>MKTLIHTYTITVLFLLITNLANAQLCQGSLGDPIVNITFGSGPNPGQPFSAATTTYVYTSADCPSDGYYAIRNSTSGCFGAWHTIAADHTGDPNGYFMLVNASYNPSAFYLDTVHGLCSNTTFEFAAWIANVLMAGQGCQPSIQPDLTFTIEKTDGTVLKTFNTGGIPEQSTFTWQQMGFYFTTPPGIQDVVLRIVNNASGGCGNDLALDDITFRPCGPTIMASIDGSPATSLSLCAGSPHSVTFTGNVMSGLSNPVMQWQQNINGGGWQDIPGATGTTLLQNYVAAQTPGTFQYRLSAVAAGSLSICRTTSQVLSVTIMPTLTGAVSSNAPLCAGSTLLLSVTGSATYQWTGVNGFTATGASVSIPNVQAAQSGKYYVQANAPGACPYSDSIDVSISPAPVATVNADTSICENESVQLTSSGGTTYQWLPSTGLSADNIANPVARPADTTSYMVIVSTAPTCRDTAYVVINVGARITVNAGPDRSILKGETTTLNGTLNGANSIFNWTPTAYIMNATSLTPQVSPPADIDYILSTTSNSFCGIASDTVHVFVFPDIYIPNAFTPNRDGHNDTWHIPALKAIPVFELSVFNRWGQLIYHVKNNDISWNGQFKGIDQPSGGYAYMLNIGNGKRILKGVVMLLR</sequence>
<evidence type="ECO:0000313" key="3">
    <source>
        <dbReference type="Proteomes" id="UP000192796"/>
    </source>
</evidence>
<dbReference type="Pfam" id="PF13585">
    <property type="entry name" value="CHU_C"/>
    <property type="match status" value="1"/>
</dbReference>
<protein>
    <recommendedName>
        <fullName evidence="4">Ig-like domain-containing protein</fullName>
    </recommendedName>
</protein>
<dbReference type="InterPro" id="IPR013783">
    <property type="entry name" value="Ig-like_fold"/>
</dbReference>
<organism evidence="2 3">
    <name type="scientific">Niastella vici</name>
    <dbReference type="NCBI Taxonomy" id="1703345"/>
    <lineage>
        <taxon>Bacteria</taxon>
        <taxon>Pseudomonadati</taxon>
        <taxon>Bacteroidota</taxon>
        <taxon>Chitinophagia</taxon>
        <taxon>Chitinophagales</taxon>
        <taxon>Chitinophagaceae</taxon>
        <taxon>Niastella</taxon>
    </lineage>
</organism>
<dbReference type="RefSeq" id="WP_081150423.1">
    <property type="nucleotide sequence ID" value="NZ_LVYD01000056.1"/>
</dbReference>
<evidence type="ECO:0008006" key="4">
    <source>
        <dbReference type="Google" id="ProtNLM"/>
    </source>
</evidence>
<keyword evidence="3" id="KW-1185">Reference proteome</keyword>
<dbReference type="OrthoDB" id="1652165at2"/>